<dbReference type="EMBL" id="JAWXYB010000001">
    <property type="protein sequence ID" value="MDX5929170.1"/>
    <property type="molecule type" value="Genomic_DNA"/>
</dbReference>
<dbReference type="Proteomes" id="UP001279553">
    <property type="component" value="Unassembled WGS sequence"/>
</dbReference>
<dbReference type="RefSeq" id="WP_319612310.1">
    <property type="nucleotide sequence ID" value="NZ_JAWXYB010000001.1"/>
</dbReference>
<evidence type="ECO:0000313" key="3">
    <source>
        <dbReference type="Proteomes" id="UP001279553"/>
    </source>
</evidence>
<feature type="transmembrane region" description="Helical" evidence="1">
    <location>
        <begin position="51"/>
        <end position="68"/>
    </location>
</feature>
<keyword evidence="1" id="KW-0472">Membrane</keyword>
<dbReference type="AlphaFoldDB" id="A0AAW9DJV1"/>
<feature type="transmembrane region" description="Helical" evidence="1">
    <location>
        <begin position="153"/>
        <end position="173"/>
    </location>
</feature>
<sequence>MQGFLNLADAIGNAITIILPALCYIIGSSLFILGGYGLWQSAKPGSYWAGHKYLPFFALGIGSCFLSFDRILDKLEASFGGTVNFGIASQITSYTSSTATGVLGATPEATVLNMVQMFIGFFIPFGALMVFLAGNKVYAIGKGERRGGYSGPFIQTIFGLGLINIVTVTQWLMSNFS</sequence>
<feature type="transmembrane region" description="Helical" evidence="1">
    <location>
        <begin position="14"/>
        <end position="39"/>
    </location>
</feature>
<keyword evidence="1" id="KW-1133">Transmembrane helix</keyword>
<comment type="caution">
    <text evidence="2">The sequence shown here is derived from an EMBL/GenBank/DDBJ whole genome shotgun (WGS) entry which is preliminary data.</text>
</comment>
<feature type="transmembrane region" description="Helical" evidence="1">
    <location>
        <begin position="114"/>
        <end position="133"/>
    </location>
</feature>
<keyword evidence="3" id="KW-1185">Reference proteome</keyword>
<reference evidence="2 3" key="1">
    <citation type="submission" date="2023-11" db="EMBL/GenBank/DDBJ databases">
        <title>MicrobeMod: A computational toolkit for identifying prokaryotic methylation and restriction-modification with nanopore sequencing.</title>
        <authorList>
            <person name="Crits-Christoph A."/>
            <person name="Kang S.C."/>
            <person name="Lee H."/>
            <person name="Ostrov N."/>
        </authorList>
    </citation>
    <scope>NUCLEOTIDE SEQUENCE [LARGE SCALE GENOMIC DNA]</scope>
    <source>
        <strain evidence="2 3">DSMZ 700</strain>
    </source>
</reference>
<proteinExistence type="predicted"/>
<evidence type="ECO:0000313" key="2">
    <source>
        <dbReference type="EMBL" id="MDX5929170.1"/>
    </source>
</evidence>
<protein>
    <submittedName>
        <fullName evidence="2">Uncharacterized protein</fullName>
    </submittedName>
</protein>
<organism evidence="2 3">
    <name type="scientific">Acidiphilium acidophilum</name>
    <name type="common">Thiobacillus acidophilus</name>
    <dbReference type="NCBI Taxonomy" id="76588"/>
    <lineage>
        <taxon>Bacteria</taxon>
        <taxon>Pseudomonadati</taxon>
        <taxon>Pseudomonadota</taxon>
        <taxon>Alphaproteobacteria</taxon>
        <taxon>Acetobacterales</taxon>
        <taxon>Acidocellaceae</taxon>
        <taxon>Acidiphilium</taxon>
    </lineage>
</organism>
<gene>
    <name evidence="2" type="ORF">SIL87_00095</name>
</gene>
<name>A0AAW9DJV1_ACIAO</name>
<keyword evidence="1" id="KW-0812">Transmembrane</keyword>
<accession>A0AAW9DJV1</accession>
<evidence type="ECO:0000256" key="1">
    <source>
        <dbReference type="SAM" id="Phobius"/>
    </source>
</evidence>